<name>A0A2S4WFK5_9BASI</name>
<reference evidence="2 3" key="1">
    <citation type="submission" date="2017-12" db="EMBL/GenBank/DDBJ databases">
        <title>Gene loss provides genomic basis for host adaptation in cereal stripe rust fungi.</title>
        <authorList>
            <person name="Xia C."/>
        </authorList>
    </citation>
    <scope>NUCLEOTIDE SEQUENCE [LARGE SCALE GENOMIC DNA]</scope>
    <source>
        <strain evidence="2 3">93TX-2</strain>
    </source>
</reference>
<comment type="caution">
    <text evidence="2">The sequence shown here is derived from an EMBL/GenBank/DDBJ whole genome shotgun (WGS) entry which is preliminary data.</text>
</comment>
<dbReference type="VEuPathDB" id="FungiDB:PSHT_03408"/>
<evidence type="ECO:0000256" key="1">
    <source>
        <dbReference type="SAM" id="SignalP"/>
    </source>
</evidence>
<protein>
    <submittedName>
        <fullName evidence="2">Uncharacterized protein</fullName>
    </submittedName>
</protein>
<accession>A0A2S4WFK5</accession>
<dbReference type="AlphaFoldDB" id="A0A2S4WFK5"/>
<sequence length="51" mass="5387">MIFLNSFPVLVAIMTIATIASATPDCPYGEYPCTIGGKSTCCSGCVRPPCW</sequence>
<reference evidence="3" key="3">
    <citation type="journal article" date="2018" name="Mol. Plant Microbe Interact.">
        <title>Genome sequence resources for the wheat stripe rust pathogen (Puccinia striiformis f. sp. tritici) and the barley stripe rust pathogen (Puccinia striiformis f. sp. hordei).</title>
        <authorList>
            <person name="Xia C."/>
            <person name="Wang M."/>
            <person name="Yin C."/>
            <person name="Cornejo O.E."/>
            <person name="Hulbert S.H."/>
            <person name="Chen X."/>
        </authorList>
    </citation>
    <scope>NUCLEOTIDE SEQUENCE [LARGE SCALE GENOMIC DNA]</scope>
    <source>
        <strain evidence="3">93TX-2</strain>
    </source>
</reference>
<dbReference type="VEuPathDB" id="FungiDB:PSTT_03068"/>
<dbReference type="Proteomes" id="UP000238274">
    <property type="component" value="Unassembled WGS sequence"/>
</dbReference>
<evidence type="ECO:0000313" key="2">
    <source>
        <dbReference type="EMBL" id="POW20554.1"/>
    </source>
</evidence>
<evidence type="ECO:0000313" key="3">
    <source>
        <dbReference type="Proteomes" id="UP000238274"/>
    </source>
</evidence>
<organism evidence="2 3">
    <name type="scientific">Puccinia striiformis</name>
    <dbReference type="NCBI Taxonomy" id="27350"/>
    <lineage>
        <taxon>Eukaryota</taxon>
        <taxon>Fungi</taxon>
        <taxon>Dikarya</taxon>
        <taxon>Basidiomycota</taxon>
        <taxon>Pucciniomycotina</taxon>
        <taxon>Pucciniomycetes</taxon>
        <taxon>Pucciniales</taxon>
        <taxon>Pucciniaceae</taxon>
        <taxon>Puccinia</taxon>
    </lineage>
</organism>
<reference evidence="3" key="2">
    <citation type="journal article" date="2018" name="BMC Genomics">
        <title>Genomic insights into host adaptation between the wheat stripe rust pathogen (Puccinia striiformis f. sp. tritici) and the barley stripe rust pathogen (Puccinia striiformis f. sp. hordei).</title>
        <authorList>
            <person name="Xia C."/>
            <person name="Wang M."/>
            <person name="Yin C."/>
            <person name="Cornejo O.E."/>
            <person name="Hulbert S.H."/>
            <person name="Chen X."/>
        </authorList>
    </citation>
    <scope>NUCLEOTIDE SEQUENCE [LARGE SCALE GENOMIC DNA]</scope>
    <source>
        <strain evidence="3">93TX-2</strain>
    </source>
</reference>
<proteinExistence type="predicted"/>
<keyword evidence="1" id="KW-0732">Signal</keyword>
<keyword evidence="3" id="KW-1185">Reference proteome</keyword>
<feature type="signal peptide" evidence="1">
    <location>
        <begin position="1"/>
        <end position="22"/>
    </location>
</feature>
<feature type="chain" id="PRO_5015465600" evidence="1">
    <location>
        <begin position="23"/>
        <end position="51"/>
    </location>
</feature>
<dbReference type="EMBL" id="PKSM01000032">
    <property type="protein sequence ID" value="POW20554.1"/>
    <property type="molecule type" value="Genomic_DNA"/>
</dbReference>
<gene>
    <name evidence="2" type="ORF">PSHT_03408</name>
</gene>